<accession>A0ABX2SZV2</accession>
<protein>
    <recommendedName>
        <fullName evidence="7">Cytosine-specific methyltransferase</fullName>
        <ecNumber evidence="7">2.1.1.37</ecNumber>
    </recommendedName>
</protein>
<evidence type="ECO:0000256" key="2">
    <source>
        <dbReference type="ARBA" id="ARBA00022679"/>
    </source>
</evidence>
<dbReference type="PANTHER" id="PTHR46098">
    <property type="entry name" value="TRNA (CYTOSINE(38)-C(5))-METHYLTRANSFERASE"/>
    <property type="match status" value="1"/>
</dbReference>
<organism evidence="8 9">
    <name type="scientific">Gemelliphila palaticanis</name>
    <dbReference type="NCBI Taxonomy" id="81950"/>
    <lineage>
        <taxon>Bacteria</taxon>
        <taxon>Bacillati</taxon>
        <taxon>Bacillota</taxon>
        <taxon>Bacilli</taxon>
        <taxon>Bacillales</taxon>
        <taxon>Gemellaceae</taxon>
        <taxon>Gemelliphila</taxon>
    </lineage>
</organism>
<dbReference type="PRINTS" id="PR00105">
    <property type="entry name" value="C5METTRFRASE"/>
</dbReference>
<sequence length="479" mass="54285">MTNLTMGSLFSGSGGFELAAKINGIKPIWNSEIEPFPILVTRKNLQEVKHLGNIEKIKGNKIQEVDIITFGSPCQDLSIAGKRKGLEGKKSSIFYEAIRIIKEMREKTNGEKPRFIIWENVPGAFSSNKGEDFRCVLESICKIKEKTTSISKPKKWSNSGEVLGREFSLTWRVLDARYFGVPQRRKRIFLIADFNGECSGEILFDKESLYGNIKKSQNEKQNSTSRIRNSTTKCLNDQGGERMDITEEFIPTLLSKTSRVPYIFENHGQDSRYTGPIKIAPTIGTTMGTGGNNGPLVVKHKTYDIRLTSENTQNIRANVYETSISRTIDTGGNNPDRNQGGLAVVYSTSKNSHHTKANKNEVGTLVSSDYKDPPIICERNFNIRRLTPKECGRLQGFPDDWCDNLSINNPSEEEIEFWRKVFEEHRIINNKIKSKTDKQIKKWLENPYSDSAQYKMWGNGVALPCVIYIMKKISKISNK</sequence>
<dbReference type="InterPro" id="IPR018117">
    <property type="entry name" value="C5_DNA_meth_AS"/>
</dbReference>
<dbReference type="EMBL" id="JACBYF010000002">
    <property type="protein sequence ID" value="NYS46888.1"/>
    <property type="molecule type" value="Genomic_DNA"/>
</dbReference>
<evidence type="ECO:0000313" key="8">
    <source>
        <dbReference type="EMBL" id="NYS46888.1"/>
    </source>
</evidence>
<dbReference type="Gene3D" id="3.40.50.150">
    <property type="entry name" value="Vaccinia Virus protein VP39"/>
    <property type="match status" value="1"/>
</dbReference>
<dbReference type="Pfam" id="PF00145">
    <property type="entry name" value="DNA_methylase"/>
    <property type="match status" value="1"/>
</dbReference>
<evidence type="ECO:0000256" key="5">
    <source>
        <dbReference type="PROSITE-ProRule" id="PRU01016"/>
    </source>
</evidence>
<keyword evidence="1 5" id="KW-0489">Methyltransferase</keyword>
<dbReference type="GO" id="GO:0003886">
    <property type="term" value="F:DNA (cytosine-5-)-methyltransferase activity"/>
    <property type="evidence" value="ECO:0007669"/>
    <property type="project" value="UniProtKB-EC"/>
</dbReference>
<dbReference type="PROSITE" id="PS00094">
    <property type="entry name" value="C5_MTASE_1"/>
    <property type="match status" value="1"/>
</dbReference>
<dbReference type="GO" id="GO:0032259">
    <property type="term" value="P:methylation"/>
    <property type="evidence" value="ECO:0007669"/>
    <property type="project" value="UniProtKB-KW"/>
</dbReference>
<dbReference type="Proteomes" id="UP000531840">
    <property type="component" value="Unassembled WGS sequence"/>
</dbReference>
<comment type="caution">
    <text evidence="8">The sequence shown here is derived from an EMBL/GenBank/DDBJ whole genome shotgun (WGS) entry which is preliminary data.</text>
</comment>
<keyword evidence="9" id="KW-1185">Reference proteome</keyword>
<keyword evidence="4" id="KW-0680">Restriction system</keyword>
<comment type="similarity">
    <text evidence="5 6">Belongs to the class I-like SAM-binding methyltransferase superfamily. C5-methyltransferase family.</text>
</comment>
<evidence type="ECO:0000256" key="4">
    <source>
        <dbReference type="ARBA" id="ARBA00022747"/>
    </source>
</evidence>
<dbReference type="SUPFAM" id="SSF53335">
    <property type="entry name" value="S-adenosyl-L-methionine-dependent methyltransferases"/>
    <property type="match status" value="1"/>
</dbReference>
<dbReference type="InterPro" id="IPR050750">
    <property type="entry name" value="C5-MTase"/>
</dbReference>
<evidence type="ECO:0000256" key="6">
    <source>
        <dbReference type="RuleBase" id="RU000416"/>
    </source>
</evidence>
<dbReference type="PROSITE" id="PS51679">
    <property type="entry name" value="SAM_MT_C5"/>
    <property type="match status" value="1"/>
</dbReference>
<reference evidence="8 9" key="1">
    <citation type="submission" date="2020-07" db="EMBL/GenBank/DDBJ databases">
        <title>MOT database genomes.</title>
        <authorList>
            <person name="Joseph S."/>
            <person name="Aduse-Opoku J."/>
            <person name="Hashim A."/>
            <person name="Wade W."/>
            <person name="Curtis M."/>
        </authorList>
    </citation>
    <scope>NUCLEOTIDE SEQUENCE [LARGE SCALE GENOMIC DNA]</scope>
    <source>
        <strain evidence="8 9">CIP 106318</strain>
    </source>
</reference>
<dbReference type="InterPro" id="IPR001525">
    <property type="entry name" value="C5_MeTfrase"/>
</dbReference>
<comment type="catalytic activity">
    <reaction evidence="7">
        <text>a 2'-deoxycytidine in DNA + S-adenosyl-L-methionine = a 5-methyl-2'-deoxycytidine in DNA + S-adenosyl-L-homocysteine + H(+)</text>
        <dbReference type="Rhea" id="RHEA:13681"/>
        <dbReference type="Rhea" id="RHEA-COMP:11369"/>
        <dbReference type="Rhea" id="RHEA-COMP:11370"/>
        <dbReference type="ChEBI" id="CHEBI:15378"/>
        <dbReference type="ChEBI" id="CHEBI:57856"/>
        <dbReference type="ChEBI" id="CHEBI:59789"/>
        <dbReference type="ChEBI" id="CHEBI:85452"/>
        <dbReference type="ChEBI" id="CHEBI:85454"/>
        <dbReference type="EC" id="2.1.1.37"/>
    </reaction>
</comment>
<name>A0ABX2SZV2_9BACL</name>
<dbReference type="PANTHER" id="PTHR46098:SF1">
    <property type="entry name" value="TRNA (CYTOSINE(38)-C(5))-METHYLTRANSFERASE"/>
    <property type="match status" value="1"/>
</dbReference>
<feature type="active site" evidence="5">
    <location>
        <position position="74"/>
    </location>
</feature>
<dbReference type="NCBIfam" id="TIGR00675">
    <property type="entry name" value="dcm"/>
    <property type="match status" value="1"/>
</dbReference>
<proteinExistence type="inferred from homology"/>
<evidence type="ECO:0000256" key="1">
    <source>
        <dbReference type="ARBA" id="ARBA00022603"/>
    </source>
</evidence>
<evidence type="ECO:0000313" key="9">
    <source>
        <dbReference type="Proteomes" id="UP000531840"/>
    </source>
</evidence>
<gene>
    <name evidence="8" type="primary">dcm</name>
    <name evidence="8" type="ORF">HZY85_01590</name>
</gene>
<evidence type="ECO:0000256" key="7">
    <source>
        <dbReference type="RuleBase" id="RU000417"/>
    </source>
</evidence>
<evidence type="ECO:0000256" key="3">
    <source>
        <dbReference type="ARBA" id="ARBA00022691"/>
    </source>
</evidence>
<keyword evidence="2 5" id="KW-0808">Transferase</keyword>
<dbReference type="Gene3D" id="3.90.120.30">
    <property type="match status" value="1"/>
</dbReference>
<dbReference type="RefSeq" id="WP_179940170.1">
    <property type="nucleotide sequence ID" value="NZ_JACBYF010000002.1"/>
</dbReference>
<keyword evidence="3 5" id="KW-0949">S-adenosyl-L-methionine</keyword>
<dbReference type="InterPro" id="IPR029063">
    <property type="entry name" value="SAM-dependent_MTases_sf"/>
</dbReference>
<dbReference type="EC" id="2.1.1.37" evidence="7"/>